<dbReference type="PANTHER" id="PTHR35794:SF2">
    <property type="entry name" value="CELL DIVISION PROTEIN DIVIVA"/>
    <property type="match status" value="1"/>
</dbReference>
<dbReference type="GO" id="GO:0051301">
    <property type="term" value="P:cell division"/>
    <property type="evidence" value="ECO:0007669"/>
    <property type="project" value="UniProtKB-KW"/>
</dbReference>
<gene>
    <name evidence="10" type="ORF">FDO65_00255</name>
</gene>
<dbReference type="GO" id="GO:0005737">
    <property type="term" value="C:cytoplasm"/>
    <property type="evidence" value="ECO:0007669"/>
    <property type="project" value="UniProtKB-SubCell"/>
</dbReference>
<dbReference type="AlphaFoldDB" id="A0A4U6QII3"/>
<feature type="region of interest" description="Disordered" evidence="9">
    <location>
        <begin position="201"/>
        <end position="221"/>
    </location>
</feature>
<comment type="subcellular location">
    <subcellularLocation>
        <location evidence="1">Cytoplasm</location>
    </subcellularLocation>
</comment>
<accession>A0A4U6QII3</accession>
<feature type="compositionally biased region" description="Basic and acidic residues" evidence="9">
    <location>
        <begin position="141"/>
        <end position="156"/>
    </location>
</feature>
<feature type="compositionally biased region" description="Polar residues" evidence="9">
    <location>
        <begin position="113"/>
        <end position="131"/>
    </location>
</feature>
<evidence type="ECO:0000256" key="1">
    <source>
        <dbReference type="ARBA" id="ARBA00004496"/>
    </source>
</evidence>
<evidence type="ECO:0000256" key="5">
    <source>
        <dbReference type="ARBA" id="ARBA00022618"/>
    </source>
</evidence>
<evidence type="ECO:0000313" key="11">
    <source>
        <dbReference type="Proteomes" id="UP000306985"/>
    </source>
</evidence>
<evidence type="ECO:0000256" key="6">
    <source>
        <dbReference type="ARBA" id="ARBA00023054"/>
    </source>
</evidence>
<evidence type="ECO:0000256" key="9">
    <source>
        <dbReference type="SAM" id="MobiDB-lite"/>
    </source>
</evidence>
<dbReference type="Proteomes" id="UP000306985">
    <property type="component" value="Unassembled WGS sequence"/>
</dbReference>
<keyword evidence="4" id="KW-0963">Cytoplasm</keyword>
<comment type="similarity">
    <text evidence="2">Belongs to the DivIVA family.</text>
</comment>
<evidence type="ECO:0000256" key="2">
    <source>
        <dbReference type="ARBA" id="ARBA00009008"/>
    </source>
</evidence>
<dbReference type="Gene3D" id="6.10.250.660">
    <property type="match status" value="1"/>
</dbReference>
<feature type="compositionally biased region" description="Low complexity" evidence="9">
    <location>
        <begin position="61"/>
        <end position="78"/>
    </location>
</feature>
<dbReference type="OrthoDB" id="9815492at2"/>
<reference evidence="10 11" key="1">
    <citation type="submission" date="2019-05" db="EMBL/GenBank/DDBJ databases">
        <title>Nakamurella sp. N5BH11, whole genome shotgun sequence.</title>
        <authorList>
            <person name="Tuo L."/>
        </authorList>
    </citation>
    <scope>NUCLEOTIDE SEQUENCE [LARGE SCALE GENOMIC DNA]</scope>
    <source>
        <strain evidence="10 11">N5BH11</strain>
    </source>
</reference>
<evidence type="ECO:0000256" key="7">
    <source>
        <dbReference type="ARBA" id="ARBA00023306"/>
    </source>
</evidence>
<evidence type="ECO:0000256" key="8">
    <source>
        <dbReference type="ARBA" id="ARBA00031737"/>
    </source>
</evidence>
<dbReference type="InterPro" id="IPR019933">
    <property type="entry name" value="DivIVA_domain"/>
</dbReference>
<keyword evidence="6" id="KW-0175">Coiled coil</keyword>
<evidence type="ECO:0000313" key="10">
    <source>
        <dbReference type="EMBL" id="TKV60207.1"/>
    </source>
</evidence>
<name>A0A4U6QII3_9ACTN</name>
<dbReference type="EMBL" id="SZZH01000001">
    <property type="protein sequence ID" value="TKV60207.1"/>
    <property type="molecule type" value="Genomic_DNA"/>
</dbReference>
<proteinExistence type="inferred from homology"/>
<dbReference type="InterPro" id="IPR007793">
    <property type="entry name" value="DivIVA_fam"/>
</dbReference>
<sequence length="221" mass="24097">MALTPADVHNVEFKKPSLGKRGYDEDEVDVFLDKVEAELGRLIEENNELQGKVAEYERGGTPAKLTKDAAAAPAPTTTGEAHTQAARLLGLAQETADKLTSEARAEADRVLTDAQSQSEQLMADAKSQSDALVTDATTRAEATERDSKIRADKLDADAQAKYQEVIGSLNAEKTRLNDSIQSLREYEQQYRGSLKSWIGEQLQQLENTPPREPQPAAASAK</sequence>
<evidence type="ECO:0000256" key="3">
    <source>
        <dbReference type="ARBA" id="ARBA00018787"/>
    </source>
</evidence>
<evidence type="ECO:0000256" key="4">
    <source>
        <dbReference type="ARBA" id="ARBA00022490"/>
    </source>
</evidence>
<comment type="caution">
    <text evidence="10">The sequence shown here is derived from an EMBL/GenBank/DDBJ whole genome shotgun (WGS) entry which is preliminary data.</text>
</comment>
<feature type="region of interest" description="Disordered" evidence="9">
    <location>
        <begin position="57"/>
        <end position="83"/>
    </location>
</feature>
<dbReference type="RefSeq" id="WP_137447510.1">
    <property type="nucleotide sequence ID" value="NZ_SZZH01000001.1"/>
</dbReference>
<dbReference type="PANTHER" id="PTHR35794">
    <property type="entry name" value="CELL DIVISION PROTEIN DIVIVA"/>
    <property type="match status" value="1"/>
</dbReference>
<dbReference type="NCBIfam" id="TIGR03544">
    <property type="entry name" value="DivI1A_domain"/>
    <property type="match status" value="1"/>
</dbReference>
<keyword evidence="7" id="KW-0131">Cell cycle</keyword>
<protein>
    <recommendedName>
        <fullName evidence="3">Cell wall synthesis protein Wag31</fullName>
    </recommendedName>
    <alternativeName>
        <fullName evidence="8">Antigen 84</fullName>
    </alternativeName>
</protein>
<keyword evidence="11" id="KW-1185">Reference proteome</keyword>
<feature type="region of interest" description="Disordered" evidence="9">
    <location>
        <begin position="100"/>
        <end position="156"/>
    </location>
</feature>
<feature type="compositionally biased region" description="Basic and acidic residues" evidence="9">
    <location>
        <begin position="100"/>
        <end position="111"/>
    </location>
</feature>
<dbReference type="Pfam" id="PF05103">
    <property type="entry name" value="DivIVA"/>
    <property type="match status" value="1"/>
</dbReference>
<keyword evidence="5" id="KW-0132">Cell division</keyword>
<organism evidence="10 11">
    <name type="scientific">Nakamurella flava</name>
    <dbReference type="NCBI Taxonomy" id="2576308"/>
    <lineage>
        <taxon>Bacteria</taxon>
        <taxon>Bacillati</taxon>
        <taxon>Actinomycetota</taxon>
        <taxon>Actinomycetes</taxon>
        <taxon>Nakamurellales</taxon>
        <taxon>Nakamurellaceae</taxon>
        <taxon>Nakamurella</taxon>
    </lineage>
</organism>